<comment type="caution">
    <text evidence="1">The sequence shown here is derived from an EMBL/GenBank/DDBJ whole genome shotgun (WGS) entry which is preliminary data.</text>
</comment>
<organism evidence="1 2">
    <name type="scientific">Candidatus Woesebacteria bacterium RIFCSPHIGHO2_12_FULL_41_24</name>
    <dbReference type="NCBI Taxonomy" id="1802510"/>
    <lineage>
        <taxon>Bacteria</taxon>
        <taxon>Candidatus Woeseibacteriota</taxon>
    </lineage>
</organism>
<dbReference type="EMBL" id="MGGW01000014">
    <property type="protein sequence ID" value="OGM54442.1"/>
    <property type="molecule type" value="Genomic_DNA"/>
</dbReference>
<reference evidence="1 2" key="1">
    <citation type="journal article" date="2016" name="Nat. Commun.">
        <title>Thousands of microbial genomes shed light on interconnected biogeochemical processes in an aquifer system.</title>
        <authorList>
            <person name="Anantharaman K."/>
            <person name="Brown C.T."/>
            <person name="Hug L.A."/>
            <person name="Sharon I."/>
            <person name="Castelle C.J."/>
            <person name="Probst A.J."/>
            <person name="Thomas B.C."/>
            <person name="Singh A."/>
            <person name="Wilkins M.J."/>
            <person name="Karaoz U."/>
            <person name="Brodie E.L."/>
            <person name="Williams K.H."/>
            <person name="Hubbard S.S."/>
            <person name="Banfield J.F."/>
        </authorList>
    </citation>
    <scope>NUCLEOTIDE SEQUENCE [LARGE SCALE GENOMIC DNA]</scope>
</reference>
<evidence type="ECO:0000313" key="1">
    <source>
        <dbReference type="EMBL" id="OGM54442.1"/>
    </source>
</evidence>
<proteinExistence type="predicted"/>
<dbReference type="AlphaFoldDB" id="A0A1F8ARP2"/>
<gene>
    <name evidence="1" type="ORF">A3E44_00055</name>
</gene>
<name>A0A1F8ARP2_9BACT</name>
<sequence>MKENFLGRLFGHPRAGSTPAKIAEEVAVPESALPYGLWDGKPSLTEHGRLVDVTLFSAAPSLNANSGGSGGD</sequence>
<protein>
    <submittedName>
        <fullName evidence="1">Uncharacterized protein</fullName>
    </submittedName>
</protein>
<evidence type="ECO:0000313" key="2">
    <source>
        <dbReference type="Proteomes" id="UP000178603"/>
    </source>
</evidence>
<dbReference type="Proteomes" id="UP000178603">
    <property type="component" value="Unassembled WGS sequence"/>
</dbReference>
<accession>A0A1F8ARP2</accession>